<organism evidence="3 4">
    <name type="scientific">Encephalitozoon hellem</name>
    <name type="common">Microsporidian parasite</name>
    <dbReference type="NCBI Taxonomy" id="27973"/>
    <lineage>
        <taxon>Eukaryota</taxon>
        <taxon>Fungi</taxon>
        <taxon>Fungi incertae sedis</taxon>
        <taxon>Microsporidia</taxon>
        <taxon>Unikaryonidae</taxon>
        <taxon>Encephalitozoon</taxon>
    </lineage>
</organism>
<dbReference type="InterPro" id="IPR019442">
    <property type="entry name" value="THADA/TRM732_DUF2428"/>
</dbReference>
<evidence type="ECO:0000259" key="2">
    <source>
        <dbReference type="Pfam" id="PF10350"/>
    </source>
</evidence>
<reference evidence="3" key="1">
    <citation type="submission" date="2021-05" db="EMBL/GenBank/DDBJ databases">
        <title>Encephalitozoon hellem ATCC 50604 Complete Genome.</title>
        <authorList>
            <person name="Mascarenhas dos Santos A.C."/>
            <person name="Julian A.T."/>
            <person name="Pombert J.-F."/>
        </authorList>
    </citation>
    <scope>NUCLEOTIDE SEQUENCE</scope>
    <source>
        <strain evidence="3">ATCC 50604</strain>
    </source>
</reference>
<accession>A0A9Q9CAS8</accession>
<dbReference type="PANTHER" id="PTHR14387">
    <property type="entry name" value="THADA/DEATH RECEPTOR INTERACTING PROTEIN"/>
    <property type="match status" value="1"/>
</dbReference>
<gene>
    <name evidence="3" type="ORF">GPU96_01g01720</name>
</gene>
<dbReference type="PANTHER" id="PTHR14387:SF0">
    <property type="entry name" value="DUF2428 DOMAIN-CONTAINING PROTEIN"/>
    <property type="match status" value="1"/>
</dbReference>
<protein>
    <submittedName>
        <fullName evidence="3">U2 snRNP component HSH155</fullName>
    </submittedName>
</protein>
<evidence type="ECO:0000313" key="3">
    <source>
        <dbReference type="EMBL" id="UTX42468.1"/>
    </source>
</evidence>
<dbReference type="AlphaFoldDB" id="A0A9Q9CAS8"/>
<evidence type="ECO:0000313" key="4">
    <source>
        <dbReference type="Proteomes" id="UP001059546"/>
    </source>
</evidence>
<dbReference type="EMBL" id="CP075147">
    <property type="protein sequence ID" value="UTX42468.1"/>
    <property type="molecule type" value="Genomic_DNA"/>
</dbReference>
<dbReference type="InterPro" id="IPR051954">
    <property type="entry name" value="tRNA_methyltransferase_THADA"/>
</dbReference>
<name>A0A9Q9CAS8_ENCHE</name>
<comment type="similarity">
    <text evidence="1">Belongs to the THADA family.</text>
</comment>
<sequence length="861" mass="100060">MPSGWNAKDLSLLAVEISRVYGISHEEIVSMDLKRGTKICYTRANGSEVTLDYLWEHDEEDLKTRFKLCLIETRLKSCTDSAANSLLLLFPTASKENQITIFAIFYKLATKYKVYDEKILYECRTHIHIAAFRQAILKILIAYSFSRPDLIFRVFTYEEAMEMNLFNPKSLSLEDPNSISIVRRLFSNMDRTSFRHSKRILRDMDERFFLYLPDELSSKGYSHLRELIRELPPTKVQAIGRMVSRKSTVGLFLHPEIDDAHKFFAHKDIEVRIESLRHIKDVRVMKEFLEVNQFIYSRSMLKLLSRYFQIWLKKRASKDHELKTMYAETIHPMLQSRNTSRRLLGVYLMESLVSEGIVEFSGWAQLLFDPDYEIRKIGCKYSEGVSLELSEICTRIESYQPYDIHGCIEYMKNNRSDQFLGTLKEIFDNKVGSIVNGKGTEEIAIHGFLSLFSEMRYDIGACVDVVYKYCFERLSNTIYEQEDDRLVACSKNMNECCNYYYRMALDGDKSSSWRLVQALLHINHLGVILQVSQYLNGVLKSGTLGEREILQIMDASFNRIKSCKVVSRKSGGMPLIFVAVLKNYPLIIDGILERLLELTGGDESTVKIHCLNVLSKVIGDGCLSPRMSFRMTELFRLTFKCSRSSLWAIRNVGIEMFSHLARKVFVQDSVCIVSMAHKELRSLLYKELDSCYGKGDNTLAFLILHLYGRIKRLDEEEMKVIRRFSGKSGMIGLKSKRICEGKEWIRPKHPEGRMAFDEKLGEGEILLRLLILLDSEHTEERKMAEHYVKSTYNLSLYSEEYLKHHIAKRICSIGYREAAVQKLKKYSLNVEESLNCFFRDSPSNERFDLGYDVFLMQKYKN</sequence>
<dbReference type="GO" id="GO:0030488">
    <property type="term" value="P:tRNA methylation"/>
    <property type="evidence" value="ECO:0007669"/>
    <property type="project" value="TreeGrafter"/>
</dbReference>
<proteinExistence type="inferred from homology"/>
<feature type="domain" description="DUF2428" evidence="2">
    <location>
        <begin position="515"/>
        <end position="648"/>
    </location>
</feature>
<dbReference type="GO" id="GO:0005829">
    <property type="term" value="C:cytosol"/>
    <property type="evidence" value="ECO:0007669"/>
    <property type="project" value="TreeGrafter"/>
</dbReference>
<dbReference type="Proteomes" id="UP001059546">
    <property type="component" value="Chromosome I"/>
</dbReference>
<evidence type="ECO:0000256" key="1">
    <source>
        <dbReference type="ARBA" id="ARBA00010409"/>
    </source>
</evidence>
<dbReference type="InterPro" id="IPR016024">
    <property type="entry name" value="ARM-type_fold"/>
</dbReference>
<dbReference type="SUPFAM" id="SSF48371">
    <property type="entry name" value="ARM repeat"/>
    <property type="match status" value="1"/>
</dbReference>
<dbReference type="Pfam" id="PF10350">
    <property type="entry name" value="DUF2428"/>
    <property type="match status" value="1"/>
</dbReference>